<evidence type="ECO:0000259" key="1">
    <source>
        <dbReference type="Pfam" id="PF13519"/>
    </source>
</evidence>
<reference evidence="2 3" key="1">
    <citation type="submission" date="2019-07" db="EMBL/GenBank/DDBJ databases">
        <title>Tepidimonas taiwanensis I1-1 draft genome.</title>
        <authorList>
            <person name="Da Costa M.S."/>
            <person name="Froufe H.J.C."/>
            <person name="Egas C."/>
            <person name="Albuquerque L."/>
        </authorList>
    </citation>
    <scope>NUCLEOTIDE SEQUENCE [LARGE SCALE GENOMIC DNA]</scope>
    <source>
        <strain evidence="2 3">I1-1</strain>
    </source>
</reference>
<sequence>MHVIVLDISGSMAWGQRAARAKAYAAAIVEGARRSGAWVALLAVGGQHAQWVLRPRAARRSAVQRMQALGCGGGTPMQQAALQVEEVLCAHARHYPAAYRHVWVLTDGRVRTVPMRPLAAHEVTVVDFDDDPVPLGQARRWAAAWGARWLLAAAGCPGLAGGRDG</sequence>
<dbReference type="EMBL" id="VJOM01000002">
    <property type="protein sequence ID" value="TSE33823.1"/>
    <property type="molecule type" value="Genomic_DNA"/>
</dbReference>
<organism evidence="2 3">
    <name type="scientific">Tepidimonas taiwanensis</name>
    <dbReference type="NCBI Taxonomy" id="307486"/>
    <lineage>
        <taxon>Bacteria</taxon>
        <taxon>Pseudomonadati</taxon>
        <taxon>Pseudomonadota</taxon>
        <taxon>Betaproteobacteria</taxon>
        <taxon>Burkholderiales</taxon>
        <taxon>Tepidimonas</taxon>
    </lineage>
</organism>
<gene>
    <name evidence="2" type="ORF">Ttaiw_00396</name>
</gene>
<dbReference type="AlphaFoldDB" id="A0A554XDB9"/>
<name>A0A554XDB9_9BURK</name>
<dbReference type="InterPro" id="IPR036465">
    <property type="entry name" value="vWFA_dom_sf"/>
</dbReference>
<proteinExistence type="predicted"/>
<accession>A0A554XDB9</accession>
<dbReference type="Proteomes" id="UP000317763">
    <property type="component" value="Unassembled WGS sequence"/>
</dbReference>
<dbReference type="Pfam" id="PF13519">
    <property type="entry name" value="VWA_2"/>
    <property type="match status" value="1"/>
</dbReference>
<dbReference type="InterPro" id="IPR002035">
    <property type="entry name" value="VWF_A"/>
</dbReference>
<dbReference type="SUPFAM" id="SSF53300">
    <property type="entry name" value="vWA-like"/>
    <property type="match status" value="1"/>
</dbReference>
<evidence type="ECO:0000313" key="2">
    <source>
        <dbReference type="EMBL" id="TSE33823.1"/>
    </source>
</evidence>
<dbReference type="Gene3D" id="3.40.50.410">
    <property type="entry name" value="von Willebrand factor, type A domain"/>
    <property type="match status" value="1"/>
</dbReference>
<comment type="caution">
    <text evidence="2">The sequence shown here is derived from an EMBL/GenBank/DDBJ whole genome shotgun (WGS) entry which is preliminary data.</text>
</comment>
<feature type="domain" description="VWFA" evidence="1">
    <location>
        <begin position="3"/>
        <end position="108"/>
    </location>
</feature>
<evidence type="ECO:0000313" key="3">
    <source>
        <dbReference type="Proteomes" id="UP000317763"/>
    </source>
</evidence>
<keyword evidence="3" id="KW-1185">Reference proteome</keyword>
<protein>
    <submittedName>
        <fullName evidence="2">Cob-chelat-sub: cobaltochelatase subunit</fullName>
    </submittedName>
</protein>
<dbReference type="STRING" id="307486.GCA_000807215_02174"/>